<dbReference type="SUPFAM" id="SSF103473">
    <property type="entry name" value="MFS general substrate transporter"/>
    <property type="match status" value="1"/>
</dbReference>
<evidence type="ECO:0000256" key="3">
    <source>
        <dbReference type="ARBA" id="ARBA00022692"/>
    </source>
</evidence>
<evidence type="ECO:0000256" key="1">
    <source>
        <dbReference type="ARBA" id="ARBA00004141"/>
    </source>
</evidence>
<keyword evidence="2" id="KW-0813">Transport</keyword>
<dbReference type="InterPro" id="IPR011701">
    <property type="entry name" value="MFS"/>
</dbReference>
<evidence type="ECO:0000259" key="7">
    <source>
        <dbReference type="PROSITE" id="PS50850"/>
    </source>
</evidence>
<feature type="transmembrane region" description="Helical" evidence="6">
    <location>
        <begin position="181"/>
        <end position="202"/>
    </location>
</feature>
<dbReference type="Proteomes" id="UP001361239">
    <property type="component" value="Unassembled WGS sequence"/>
</dbReference>
<feature type="transmembrane region" description="Helical" evidence="6">
    <location>
        <begin position="106"/>
        <end position="128"/>
    </location>
</feature>
<dbReference type="Gene3D" id="1.20.1250.20">
    <property type="entry name" value="MFS general substrate transporter like domains"/>
    <property type="match status" value="1"/>
</dbReference>
<feature type="transmembrane region" description="Helical" evidence="6">
    <location>
        <begin position="328"/>
        <end position="351"/>
    </location>
</feature>
<accession>A0ABU8RS57</accession>
<name>A0ABU8RS57_9SPHN</name>
<protein>
    <submittedName>
        <fullName evidence="8">MFS transporter</fullName>
    </submittedName>
</protein>
<keyword evidence="3 6" id="KW-0812">Transmembrane</keyword>
<dbReference type="InterPro" id="IPR020846">
    <property type="entry name" value="MFS_dom"/>
</dbReference>
<dbReference type="PANTHER" id="PTHR23505:SF79">
    <property type="entry name" value="PROTEIN SPINSTER"/>
    <property type="match status" value="1"/>
</dbReference>
<evidence type="ECO:0000256" key="4">
    <source>
        <dbReference type="ARBA" id="ARBA00022989"/>
    </source>
</evidence>
<evidence type="ECO:0000256" key="5">
    <source>
        <dbReference type="ARBA" id="ARBA00023136"/>
    </source>
</evidence>
<dbReference type="PANTHER" id="PTHR23505">
    <property type="entry name" value="SPINSTER"/>
    <property type="match status" value="1"/>
</dbReference>
<keyword evidence="9" id="KW-1185">Reference proteome</keyword>
<evidence type="ECO:0000313" key="8">
    <source>
        <dbReference type="EMBL" id="MEJ5975841.1"/>
    </source>
</evidence>
<feature type="transmembrane region" description="Helical" evidence="6">
    <location>
        <begin position="269"/>
        <end position="293"/>
    </location>
</feature>
<comment type="subcellular location">
    <subcellularLocation>
        <location evidence="1">Membrane</location>
        <topology evidence="1">Multi-pass membrane protein</topology>
    </subcellularLocation>
</comment>
<feature type="domain" description="Major facilitator superfamily (MFS) profile" evidence="7">
    <location>
        <begin position="14"/>
        <end position="424"/>
    </location>
</feature>
<feature type="transmembrane region" description="Helical" evidence="6">
    <location>
        <begin position="229"/>
        <end position="249"/>
    </location>
</feature>
<dbReference type="PROSITE" id="PS50850">
    <property type="entry name" value="MFS"/>
    <property type="match status" value="1"/>
</dbReference>
<feature type="transmembrane region" description="Helical" evidence="6">
    <location>
        <begin position="15"/>
        <end position="39"/>
    </location>
</feature>
<feature type="transmembrane region" description="Helical" evidence="6">
    <location>
        <begin position="363"/>
        <end position="386"/>
    </location>
</feature>
<reference evidence="8 9" key="1">
    <citation type="submission" date="2024-03" db="EMBL/GenBank/DDBJ databases">
        <authorList>
            <person name="Jo J.-H."/>
        </authorList>
    </citation>
    <scope>NUCLEOTIDE SEQUENCE [LARGE SCALE GENOMIC DNA]</scope>
    <source>
        <strain evidence="8 9">PS1R-30</strain>
    </source>
</reference>
<comment type="caution">
    <text evidence="8">The sequence shown here is derived from an EMBL/GenBank/DDBJ whole genome shotgun (WGS) entry which is preliminary data.</text>
</comment>
<dbReference type="InterPro" id="IPR036259">
    <property type="entry name" value="MFS_trans_sf"/>
</dbReference>
<feature type="transmembrane region" description="Helical" evidence="6">
    <location>
        <begin position="140"/>
        <end position="161"/>
    </location>
</feature>
<dbReference type="RefSeq" id="WP_339585770.1">
    <property type="nucleotide sequence ID" value="NZ_JBBHJZ010000001.1"/>
</dbReference>
<dbReference type="InterPro" id="IPR044770">
    <property type="entry name" value="MFS_spinster-like"/>
</dbReference>
<feature type="transmembrane region" description="Helical" evidence="6">
    <location>
        <begin position="305"/>
        <end position="322"/>
    </location>
</feature>
<sequence>MPASELRHPGAWRTVWILALVWAMAMLDRLILLLLVPGIKASMALSDTEVSLLYGLAFAICFSVVGIPLGHLVDRWNRRNLLLAGMLGWSAATLACALSHDFWTFFAARMVLGAFQAVLAPAAISIVADLFPTEQRGKPTALLLAASMFGGALANFVGGALLDHFADHQPVLPLVGRLAAWQLALFGAGLFSLIATPLLLLVHEPPRESATIGIGESFGMIAHVRRHGAMFLLLFAAFVVIAVAGNGVGNWWPAVFMRQSGLTPTETGVVLGSVSLIGGIGAAVIGGALSDWAARRDPRTGRLKLTAVALVGQMIVLLPLLQPQFVPGIVIALSISVVLSGVVGAACYSLLPDLVPPQGRGLLIAMYQFVGNLIGFGLGPTAVALVTNEVLRAETRVAEAMMLFGLPIYALAGVFVLLAAPAVRRMRAAAT</sequence>
<evidence type="ECO:0000256" key="6">
    <source>
        <dbReference type="SAM" id="Phobius"/>
    </source>
</evidence>
<dbReference type="Pfam" id="PF07690">
    <property type="entry name" value="MFS_1"/>
    <property type="match status" value="1"/>
</dbReference>
<keyword evidence="5 6" id="KW-0472">Membrane</keyword>
<keyword evidence="4 6" id="KW-1133">Transmembrane helix</keyword>
<evidence type="ECO:0000256" key="2">
    <source>
        <dbReference type="ARBA" id="ARBA00022448"/>
    </source>
</evidence>
<dbReference type="EMBL" id="JBBHJZ010000001">
    <property type="protein sequence ID" value="MEJ5975841.1"/>
    <property type="molecule type" value="Genomic_DNA"/>
</dbReference>
<gene>
    <name evidence="8" type="ORF">WG901_04295</name>
</gene>
<feature type="transmembrane region" description="Helical" evidence="6">
    <location>
        <begin position="406"/>
        <end position="423"/>
    </location>
</feature>
<organism evidence="8 9">
    <name type="scientific">Novosphingobium anseongense</name>
    <dbReference type="NCBI Taxonomy" id="3133436"/>
    <lineage>
        <taxon>Bacteria</taxon>
        <taxon>Pseudomonadati</taxon>
        <taxon>Pseudomonadota</taxon>
        <taxon>Alphaproteobacteria</taxon>
        <taxon>Sphingomonadales</taxon>
        <taxon>Sphingomonadaceae</taxon>
        <taxon>Novosphingobium</taxon>
    </lineage>
</organism>
<evidence type="ECO:0000313" key="9">
    <source>
        <dbReference type="Proteomes" id="UP001361239"/>
    </source>
</evidence>
<proteinExistence type="predicted"/>
<feature type="transmembrane region" description="Helical" evidence="6">
    <location>
        <begin position="51"/>
        <end position="69"/>
    </location>
</feature>